<accession>A0A927RCW4</accession>
<dbReference type="RefSeq" id="WP_192598541.1">
    <property type="nucleotide sequence ID" value="NZ_JADBEL010000008.1"/>
</dbReference>
<dbReference type="PROSITE" id="PS51257">
    <property type="entry name" value="PROKAR_LIPOPROTEIN"/>
    <property type="match status" value="1"/>
</dbReference>
<proteinExistence type="predicted"/>
<dbReference type="Proteomes" id="UP000658225">
    <property type="component" value="Unassembled WGS sequence"/>
</dbReference>
<dbReference type="AlphaFoldDB" id="A0A927RCW4"/>
<name>A0A927RCW4_9BACL</name>
<gene>
    <name evidence="2" type="ORF">H4683_001868</name>
</gene>
<feature type="chain" id="PRO_5038035619" evidence="1">
    <location>
        <begin position="22"/>
        <end position="281"/>
    </location>
</feature>
<keyword evidence="1" id="KW-0732">Signal</keyword>
<feature type="signal peptide" evidence="1">
    <location>
        <begin position="1"/>
        <end position="21"/>
    </location>
</feature>
<organism evidence="2 3">
    <name type="scientific">Sporosarcina limicola</name>
    <dbReference type="NCBI Taxonomy" id="34101"/>
    <lineage>
        <taxon>Bacteria</taxon>
        <taxon>Bacillati</taxon>
        <taxon>Bacillota</taxon>
        <taxon>Bacilli</taxon>
        <taxon>Bacillales</taxon>
        <taxon>Caryophanaceae</taxon>
        <taxon>Sporosarcina</taxon>
    </lineage>
</organism>
<reference evidence="2" key="1">
    <citation type="submission" date="2020-10" db="EMBL/GenBank/DDBJ databases">
        <title>Genomic Encyclopedia of Type Strains, Phase IV (KMG-IV): sequencing the most valuable type-strain genomes for metagenomic binning, comparative biology and taxonomic classification.</title>
        <authorList>
            <person name="Goeker M."/>
        </authorList>
    </citation>
    <scope>NUCLEOTIDE SEQUENCE</scope>
    <source>
        <strain evidence="2">DSM 13886</strain>
    </source>
</reference>
<evidence type="ECO:0000313" key="2">
    <source>
        <dbReference type="EMBL" id="MBE1554790.1"/>
    </source>
</evidence>
<dbReference type="EMBL" id="JADBEL010000008">
    <property type="protein sequence ID" value="MBE1554790.1"/>
    <property type="molecule type" value="Genomic_DNA"/>
</dbReference>
<keyword evidence="3" id="KW-1185">Reference proteome</keyword>
<evidence type="ECO:0000256" key="1">
    <source>
        <dbReference type="SAM" id="SignalP"/>
    </source>
</evidence>
<sequence length="281" mass="31451">MKRILFLFMAAMMLGACGNDAAPKEETPKIEPVAVEKESIEVTMNVEPVIQEDGKVYFLGKTNLPDHAELMFTVTGDDFMGQIKEVIIDGAFETESFSEKGEALPAGEYELSVTLSIPSTQDKKFTEVAGKDYEFLTGNLMDDDGIGKSMEYEFTFAIEQSKAKETVKVDEKERNMTNEELMEILDYNALGENDELVSVSIEGDEIKAVIKLAPHDILPAENVAGVSYSQASDELLTFGYWKVLTIEYVDVGTISMNRSEKETNEYDMDYFPTAEIEKRLK</sequence>
<protein>
    <submittedName>
        <fullName evidence="2">Uncharacterized protein</fullName>
    </submittedName>
</protein>
<comment type="caution">
    <text evidence="2">The sequence shown here is derived from an EMBL/GenBank/DDBJ whole genome shotgun (WGS) entry which is preliminary data.</text>
</comment>
<evidence type="ECO:0000313" key="3">
    <source>
        <dbReference type="Proteomes" id="UP000658225"/>
    </source>
</evidence>